<dbReference type="RefSeq" id="WP_238749165.1">
    <property type="nucleotide sequence ID" value="NZ_CAKLPZ010000001.1"/>
</dbReference>
<comment type="caution">
    <text evidence="1">The sequence shown here is derived from an EMBL/GenBank/DDBJ whole genome shotgun (WGS) entry which is preliminary data.</text>
</comment>
<dbReference type="InterPro" id="IPR027417">
    <property type="entry name" value="P-loop_NTPase"/>
</dbReference>
<sequence length="297" mass="34039">MQQKKVVLVTGTGHCGSTLVDLILSSHSSSLGVGELIDVRNKEGYARGTLVPNELYGFDDSLWTPQRLRYVYQQFVKERSFWHRVLGKVAPMMQSNRTKIYASILDAVPKKRLLVDSSKSVPYTKTSLLQLKASEAFEPYLIWIKRDPRGVINSYRRKYPEIPVATFIEKFKRAEREIRQIHDTLGVKKMIVDYGQLAGYPEAETRRLCDFCGLDFEADMLEFWKHEHHHIAGNSGTKTLVAKYHNAIDAYTTNEGSKEFYAQHGFAIKADVRWQSEMRGDDLGEVIEAFDLEPITK</sequence>
<accession>A0ABN8F4W0</accession>
<dbReference type="SUPFAM" id="SSF52540">
    <property type="entry name" value="P-loop containing nucleoside triphosphate hydrolases"/>
    <property type="match status" value="1"/>
</dbReference>
<evidence type="ECO:0008006" key="3">
    <source>
        <dbReference type="Google" id="ProtNLM"/>
    </source>
</evidence>
<proteinExistence type="predicted"/>
<keyword evidence="2" id="KW-1185">Reference proteome</keyword>
<organism evidence="1 2">
    <name type="scientific">Neolewinella maritima</name>
    <dbReference type="NCBI Taxonomy" id="1383882"/>
    <lineage>
        <taxon>Bacteria</taxon>
        <taxon>Pseudomonadati</taxon>
        <taxon>Bacteroidota</taxon>
        <taxon>Saprospiria</taxon>
        <taxon>Saprospirales</taxon>
        <taxon>Lewinellaceae</taxon>
        <taxon>Neolewinella</taxon>
    </lineage>
</organism>
<dbReference type="Proteomes" id="UP000837803">
    <property type="component" value="Unassembled WGS sequence"/>
</dbReference>
<protein>
    <recommendedName>
        <fullName evidence="3">Sulfotransferase</fullName>
    </recommendedName>
</protein>
<gene>
    <name evidence="1" type="ORF">LEM8419_00260</name>
</gene>
<evidence type="ECO:0000313" key="2">
    <source>
        <dbReference type="Proteomes" id="UP000837803"/>
    </source>
</evidence>
<dbReference type="Gene3D" id="3.40.50.300">
    <property type="entry name" value="P-loop containing nucleotide triphosphate hydrolases"/>
    <property type="match status" value="1"/>
</dbReference>
<reference evidence="1" key="1">
    <citation type="submission" date="2021-12" db="EMBL/GenBank/DDBJ databases">
        <authorList>
            <person name="Rodrigo-Torres L."/>
            <person name="Arahal R. D."/>
            <person name="Lucena T."/>
        </authorList>
    </citation>
    <scope>NUCLEOTIDE SEQUENCE</scope>
    <source>
        <strain evidence="1">CECT 8419</strain>
    </source>
</reference>
<dbReference type="EMBL" id="CAKLPZ010000001">
    <property type="protein sequence ID" value="CAH0998965.1"/>
    <property type="molecule type" value="Genomic_DNA"/>
</dbReference>
<dbReference type="Pfam" id="PF13469">
    <property type="entry name" value="Sulfotransfer_3"/>
    <property type="match status" value="1"/>
</dbReference>
<evidence type="ECO:0000313" key="1">
    <source>
        <dbReference type="EMBL" id="CAH0998965.1"/>
    </source>
</evidence>
<name>A0ABN8F4W0_9BACT</name>